<protein>
    <submittedName>
        <fullName evidence="3">Uncharacterized protein LOC108568457</fullName>
    </submittedName>
</protein>
<sequence length="170" mass="18937">MMHLQMVLALGLLSVGHSRSLYTRGVDHLVAQIVPDGEPWPANAEDYFMFSQIVPNYTPAWATTARVPIKQTTEDMHWGRPAIVLHQSKDETQKVIIKDKTGPSTSIKAPVRPLTSLDKDELFTSAPMDAGKAEISVANLIPEHQAVTIKKPQITRFQRMMNPEDLVIAL</sequence>
<dbReference type="Proteomes" id="UP000695000">
    <property type="component" value="Unplaced"/>
</dbReference>
<organism evidence="2 3">
    <name type="scientific">Nicrophorus vespilloides</name>
    <name type="common">Boreal carrion beetle</name>
    <dbReference type="NCBI Taxonomy" id="110193"/>
    <lineage>
        <taxon>Eukaryota</taxon>
        <taxon>Metazoa</taxon>
        <taxon>Ecdysozoa</taxon>
        <taxon>Arthropoda</taxon>
        <taxon>Hexapoda</taxon>
        <taxon>Insecta</taxon>
        <taxon>Pterygota</taxon>
        <taxon>Neoptera</taxon>
        <taxon>Endopterygota</taxon>
        <taxon>Coleoptera</taxon>
        <taxon>Polyphaga</taxon>
        <taxon>Staphyliniformia</taxon>
        <taxon>Silphidae</taxon>
        <taxon>Nicrophorinae</taxon>
        <taxon>Nicrophorus</taxon>
    </lineage>
</organism>
<evidence type="ECO:0000313" key="2">
    <source>
        <dbReference type="Proteomes" id="UP000695000"/>
    </source>
</evidence>
<dbReference type="RefSeq" id="XP_017785051.1">
    <property type="nucleotide sequence ID" value="XM_017929562.1"/>
</dbReference>
<gene>
    <name evidence="3" type="primary">LOC108568457</name>
</gene>
<feature type="signal peptide" evidence="1">
    <location>
        <begin position="1"/>
        <end position="18"/>
    </location>
</feature>
<accession>A0ABM1NE01</accession>
<reference evidence="3" key="1">
    <citation type="submission" date="2025-08" db="UniProtKB">
        <authorList>
            <consortium name="RefSeq"/>
        </authorList>
    </citation>
    <scope>IDENTIFICATION</scope>
    <source>
        <tissue evidence="3">Whole Larva</tissue>
    </source>
</reference>
<evidence type="ECO:0000256" key="1">
    <source>
        <dbReference type="SAM" id="SignalP"/>
    </source>
</evidence>
<keyword evidence="2" id="KW-1185">Reference proteome</keyword>
<name>A0ABM1NE01_NICVS</name>
<evidence type="ECO:0000313" key="3">
    <source>
        <dbReference type="RefSeq" id="XP_017785051.1"/>
    </source>
</evidence>
<dbReference type="GeneID" id="108568457"/>
<feature type="chain" id="PRO_5045153757" evidence="1">
    <location>
        <begin position="19"/>
        <end position="170"/>
    </location>
</feature>
<proteinExistence type="predicted"/>
<keyword evidence="1" id="KW-0732">Signal</keyword>